<protein>
    <submittedName>
        <fullName evidence="2">Uncharacterized protein</fullName>
    </submittedName>
</protein>
<feature type="compositionally biased region" description="Basic and acidic residues" evidence="1">
    <location>
        <begin position="1"/>
        <end position="10"/>
    </location>
</feature>
<reference evidence="2 3" key="1">
    <citation type="journal article" date="2017" name="Plant Biotechnol. J.">
        <title>A comprehensive draft genome sequence for lupin (Lupinus angustifolius), an emerging health food: insights into plant-microbe interactions and legume evolution.</title>
        <authorList>
            <person name="Hane J.K."/>
            <person name="Ming Y."/>
            <person name="Kamphuis L.G."/>
            <person name="Nelson M.N."/>
            <person name="Garg G."/>
            <person name="Atkins C.A."/>
            <person name="Bayer P.E."/>
            <person name="Bravo A."/>
            <person name="Bringans S."/>
            <person name="Cannon S."/>
            <person name="Edwards D."/>
            <person name="Foley R."/>
            <person name="Gao L.L."/>
            <person name="Harrison M.J."/>
            <person name="Huang W."/>
            <person name="Hurgobin B."/>
            <person name="Li S."/>
            <person name="Liu C.W."/>
            <person name="McGrath A."/>
            <person name="Morahan G."/>
            <person name="Murray J."/>
            <person name="Weller J."/>
            <person name="Jian J."/>
            <person name="Singh K.B."/>
        </authorList>
    </citation>
    <scope>NUCLEOTIDE SEQUENCE [LARGE SCALE GENOMIC DNA]</scope>
    <source>
        <strain evidence="3">cv. Tanjil</strain>
        <tissue evidence="2">Whole plant</tissue>
    </source>
</reference>
<evidence type="ECO:0000313" key="2">
    <source>
        <dbReference type="EMBL" id="OIW03586.1"/>
    </source>
</evidence>
<dbReference type="EMBL" id="CM007370">
    <property type="protein sequence ID" value="OIW03586.1"/>
    <property type="molecule type" value="Genomic_DNA"/>
</dbReference>
<evidence type="ECO:0000256" key="1">
    <source>
        <dbReference type="SAM" id="MobiDB-lite"/>
    </source>
</evidence>
<proteinExistence type="predicted"/>
<gene>
    <name evidence="2" type="ORF">TanjilG_05130</name>
</gene>
<sequence length="131" mass="15342">MHQIDQDRMHQVHTGKVHQLVHHPRSGFPHQLDMSRSTMLHQVHTGKAHQLDLSQSVMMHQMHTGKVRQLDLSRSEEAMVHQTNHNHAHLSQIHHHDESHGYKVTWANYGITHHKNLKTCDVLLYDYLKGQ</sequence>
<dbReference type="AlphaFoldDB" id="A0A1J7HAV2"/>
<accession>A0A1J7HAV2</accession>
<feature type="region of interest" description="Disordered" evidence="1">
    <location>
        <begin position="1"/>
        <end position="20"/>
    </location>
</feature>
<dbReference type="Gramene" id="OIW03586">
    <property type="protein sequence ID" value="OIW03586"/>
    <property type="gene ID" value="TanjilG_05130"/>
</dbReference>
<organism evidence="2 3">
    <name type="scientific">Lupinus angustifolius</name>
    <name type="common">Narrow-leaved blue lupine</name>
    <dbReference type="NCBI Taxonomy" id="3871"/>
    <lineage>
        <taxon>Eukaryota</taxon>
        <taxon>Viridiplantae</taxon>
        <taxon>Streptophyta</taxon>
        <taxon>Embryophyta</taxon>
        <taxon>Tracheophyta</taxon>
        <taxon>Spermatophyta</taxon>
        <taxon>Magnoliopsida</taxon>
        <taxon>eudicotyledons</taxon>
        <taxon>Gunneridae</taxon>
        <taxon>Pentapetalae</taxon>
        <taxon>rosids</taxon>
        <taxon>fabids</taxon>
        <taxon>Fabales</taxon>
        <taxon>Fabaceae</taxon>
        <taxon>Papilionoideae</taxon>
        <taxon>50 kb inversion clade</taxon>
        <taxon>genistoids sensu lato</taxon>
        <taxon>core genistoids</taxon>
        <taxon>Genisteae</taxon>
        <taxon>Lupinus</taxon>
    </lineage>
</organism>
<name>A0A1J7HAV2_LUPAN</name>
<dbReference type="Proteomes" id="UP000188354">
    <property type="component" value="Chromosome LG10"/>
</dbReference>
<keyword evidence="3" id="KW-1185">Reference proteome</keyword>
<evidence type="ECO:0000313" key="3">
    <source>
        <dbReference type="Proteomes" id="UP000188354"/>
    </source>
</evidence>
<feature type="compositionally biased region" description="Basic residues" evidence="1">
    <location>
        <begin position="11"/>
        <end position="20"/>
    </location>
</feature>